<dbReference type="EMBL" id="CAXIEN010000485">
    <property type="protein sequence ID" value="CAL1299108.1"/>
    <property type="molecule type" value="Genomic_DNA"/>
</dbReference>
<feature type="transmembrane region" description="Helical" evidence="6">
    <location>
        <begin position="443"/>
        <end position="462"/>
    </location>
</feature>
<dbReference type="PANTHER" id="PTHR16172:SF30">
    <property type="entry name" value="SUGAR BABY, ISOFORM C"/>
    <property type="match status" value="1"/>
</dbReference>
<dbReference type="Gene3D" id="1.20.1250.20">
    <property type="entry name" value="MFS general substrate transporter like domains"/>
    <property type="match status" value="3"/>
</dbReference>
<dbReference type="Proteomes" id="UP001497382">
    <property type="component" value="Unassembled WGS sequence"/>
</dbReference>
<keyword evidence="3 6" id="KW-0812">Transmembrane</keyword>
<feature type="transmembrane region" description="Helical" evidence="6">
    <location>
        <begin position="377"/>
        <end position="399"/>
    </location>
</feature>
<evidence type="ECO:0000256" key="2">
    <source>
        <dbReference type="ARBA" id="ARBA00005241"/>
    </source>
</evidence>
<feature type="transmembrane region" description="Helical" evidence="6">
    <location>
        <begin position="69"/>
        <end position="88"/>
    </location>
</feature>
<comment type="caution">
    <text evidence="8">The sequence shown here is derived from an EMBL/GenBank/DDBJ whole genome shotgun (WGS) entry which is preliminary data.</text>
</comment>
<dbReference type="GO" id="GO:0016020">
    <property type="term" value="C:membrane"/>
    <property type="evidence" value="ECO:0007669"/>
    <property type="project" value="UniProtKB-SubCell"/>
</dbReference>
<reference evidence="8 9" key="1">
    <citation type="submission" date="2024-04" db="EMBL/GenBank/DDBJ databases">
        <authorList>
            <person name="Rising A."/>
            <person name="Reimegard J."/>
            <person name="Sonavane S."/>
            <person name="Akerstrom W."/>
            <person name="Nylinder S."/>
            <person name="Hedman E."/>
            <person name="Kallberg Y."/>
        </authorList>
    </citation>
    <scope>NUCLEOTIDE SEQUENCE [LARGE SCALE GENOMIC DNA]</scope>
</reference>
<keyword evidence="9" id="KW-1185">Reference proteome</keyword>
<keyword evidence="4 6" id="KW-1133">Transmembrane helix</keyword>
<sequence>MRAKIAIECGRVNWSGAVALSSFGSLLSAAGLNYYYELLYDFAFNLRSTELEQKMEKLRINRRLLPVKVHYFLYNGALAGVIAFISVYAKQLGISAEALGVIFASVSSFTVISRPLLGSLVDHFQKLKLVLVSLVLINIAADLGMNFIPQPASTSVNTVNNSLICHQNISYNIRFRTGFCVWNKTFCNSVCIFSCDRCESNKTTCTDNSQTLSNSKLPSSESKKCIEQVLERCNDSAVEHCSEWLKDTKEDGSITPENPLLQLCMMTLLTVVMYICMGSLASLSDAACFNALEDRSELYGKQRMWGTMGWGTFAFLAGYLNQWATGSSSKYNYSAGFYMSIVLFLMDLLVISKLKLENAKTSKHIFKDVGSLIIKPRIILFLLQVFSVGIFRGMSSYYVFWYLRTLNASQMVLGCASAVLCFLGELPFFFLSGWIITKIGHMNTFIVSFLSYGIKFISYSYIVNPWWSLLLEVLQGPCYGSFYAAMTSYAKMISPAGTEATVQGIASGTLEGLGVAAGCLLGGYGFQNFGGRETFFWLGVTAFVLGIVNCAINFVLSHRRTDHKNEMPELKISLNVPE</sequence>
<dbReference type="Pfam" id="PF12832">
    <property type="entry name" value="MFS_1_like"/>
    <property type="match status" value="1"/>
</dbReference>
<feature type="domain" description="Major facilitator superfamily associated" evidence="7">
    <location>
        <begin position="67"/>
        <end position="535"/>
    </location>
</feature>
<evidence type="ECO:0000256" key="6">
    <source>
        <dbReference type="SAM" id="Phobius"/>
    </source>
</evidence>
<dbReference type="InterPro" id="IPR036259">
    <property type="entry name" value="MFS_trans_sf"/>
</dbReference>
<feature type="transmembrane region" description="Helical" evidence="6">
    <location>
        <begin position="411"/>
        <end position="431"/>
    </location>
</feature>
<comment type="similarity">
    <text evidence="2">Belongs to the major facilitator superfamily. MFSD6 family.</text>
</comment>
<feature type="transmembrane region" description="Helical" evidence="6">
    <location>
        <begin position="304"/>
        <end position="324"/>
    </location>
</feature>
<evidence type="ECO:0000256" key="4">
    <source>
        <dbReference type="ARBA" id="ARBA00022989"/>
    </source>
</evidence>
<feature type="transmembrane region" description="Helical" evidence="6">
    <location>
        <begin position="535"/>
        <end position="556"/>
    </location>
</feature>
<dbReference type="SUPFAM" id="SSF103473">
    <property type="entry name" value="MFS general substrate transporter"/>
    <property type="match status" value="2"/>
</dbReference>
<dbReference type="PANTHER" id="PTHR16172">
    <property type="entry name" value="MAJOR FACILITATOR SUPERFAMILY DOMAIN-CONTAINING PROTEIN 6-LIKE"/>
    <property type="match status" value="1"/>
</dbReference>
<dbReference type="InterPro" id="IPR024989">
    <property type="entry name" value="MFS_assoc_dom"/>
</dbReference>
<evidence type="ECO:0000313" key="9">
    <source>
        <dbReference type="Proteomes" id="UP001497382"/>
    </source>
</evidence>
<gene>
    <name evidence="8" type="ORF">LARSCL_LOCUS21157</name>
</gene>
<comment type="subcellular location">
    <subcellularLocation>
        <location evidence="1">Membrane</location>
        <topology evidence="1">Multi-pass membrane protein</topology>
    </subcellularLocation>
</comment>
<dbReference type="InterPro" id="IPR051717">
    <property type="entry name" value="MFS_MFSD6"/>
</dbReference>
<feature type="transmembrane region" description="Helical" evidence="6">
    <location>
        <begin position="94"/>
        <end position="117"/>
    </location>
</feature>
<evidence type="ECO:0000256" key="3">
    <source>
        <dbReference type="ARBA" id="ARBA00022692"/>
    </source>
</evidence>
<dbReference type="AlphaFoldDB" id="A0AAV2BS63"/>
<organism evidence="8 9">
    <name type="scientific">Larinioides sclopetarius</name>
    <dbReference type="NCBI Taxonomy" id="280406"/>
    <lineage>
        <taxon>Eukaryota</taxon>
        <taxon>Metazoa</taxon>
        <taxon>Ecdysozoa</taxon>
        <taxon>Arthropoda</taxon>
        <taxon>Chelicerata</taxon>
        <taxon>Arachnida</taxon>
        <taxon>Araneae</taxon>
        <taxon>Araneomorphae</taxon>
        <taxon>Entelegynae</taxon>
        <taxon>Araneoidea</taxon>
        <taxon>Araneidae</taxon>
        <taxon>Larinioides</taxon>
    </lineage>
</organism>
<evidence type="ECO:0000256" key="5">
    <source>
        <dbReference type="ARBA" id="ARBA00023136"/>
    </source>
</evidence>
<accession>A0AAV2BS63</accession>
<proteinExistence type="inferred from homology"/>
<feature type="transmembrane region" description="Helical" evidence="6">
    <location>
        <begin position="336"/>
        <end position="356"/>
    </location>
</feature>
<feature type="transmembrane region" description="Helical" evidence="6">
    <location>
        <begin position="129"/>
        <end position="148"/>
    </location>
</feature>
<protein>
    <recommendedName>
        <fullName evidence="7">Major facilitator superfamily associated domain-containing protein</fullName>
    </recommendedName>
</protein>
<feature type="transmembrane region" description="Helical" evidence="6">
    <location>
        <begin position="260"/>
        <end position="283"/>
    </location>
</feature>
<evidence type="ECO:0000259" key="7">
    <source>
        <dbReference type="Pfam" id="PF12832"/>
    </source>
</evidence>
<name>A0AAV2BS63_9ARAC</name>
<evidence type="ECO:0000313" key="8">
    <source>
        <dbReference type="EMBL" id="CAL1299108.1"/>
    </source>
</evidence>
<keyword evidence="5 6" id="KW-0472">Membrane</keyword>
<evidence type="ECO:0000256" key="1">
    <source>
        <dbReference type="ARBA" id="ARBA00004141"/>
    </source>
</evidence>